<keyword evidence="6 10" id="KW-0106">Calcium</keyword>
<dbReference type="Gene3D" id="1.20.1420.30">
    <property type="entry name" value="NCX, central ion-binding region"/>
    <property type="match status" value="2"/>
</dbReference>
<feature type="transmembrane region" description="Helical" evidence="10">
    <location>
        <begin position="101"/>
        <end position="122"/>
    </location>
</feature>
<evidence type="ECO:0000313" key="13">
    <source>
        <dbReference type="EMBL" id="KAF1965501.1"/>
    </source>
</evidence>
<keyword evidence="14" id="KW-1185">Reference proteome</keyword>
<keyword evidence="3 10" id="KW-0813">Transport</keyword>
<dbReference type="PANTHER" id="PTHR31503:SF14">
    <property type="entry name" value="VACUOLAR CALCIUM ION TRANSPORTER"/>
    <property type="match status" value="1"/>
</dbReference>
<keyword evidence="7 10" id="KW-1133">Transmembrane helix</keyword>
<feature type="transmembrane region" description="Helical" evidence="10">
    <location>
        <begin position="404"/>
        <end position="421"/>
    </location>
</feature>
<dbReference type="EMBL" id="ML976761">
    <property type="protein sequence ID" value="KAF1965501.1"/>
    <property type="molecule type" value="Genomic_DNA"/>
</dbReference>
<evidence type="ECO:0000256" key="6">
    <source>
        <dbReference type="ARBA" id="ARBA00022837"/>
    </source>
</evidence>
<keyword evidence="10" id="KW-0050">Antiport</keyword>
<feature type="domain" description="Sodium/calcium exchanger membrane region" evidence="12">
    <location>
        <begin position="304"/>
        <end position="446"/>
    </location>
</feature>
<dbReference type="Proteomes" id="UP000800036">
    <property type="component" value="Unassembled WGS sequence"/>
</dbReference>
<gene>
    <name evidence="13" type="ORF">BU23DRAFT_489321</name>
</gene>
<evidence type="ECO:0000256" key="2">
    <source>
        <dbReference type="ARBA" id="ARBA00008170"/>
    </source>
</evidence>
<dbReference type="InterPro" id="IPR004713">
    <property type="entry name" value="CaH_exchang"/>
</dbReference>
<evidence type="ECO:0000256" key="5">
    <source>
        <dbReference type="ARBA" id="ARBA00022692"/>
    </source>
</evidence>
<keyword evidence="5 10" id="KW-0812">Transmembrane</keyword>
<dbReference type="OrthoDB" id="1699231at2759"/>
<feature type="transmembrane region" description="Helical" evidence="10">
    <location>
        <begin position="74"/>
        <end position="95"/>
    </location>
</feature>
<evidence type="ECO:0000256" key="10">
    <source>
        <dbReference type="RuleBase" id="RU365028"/>
    </source>
</evidence>
<name>A0A6A5UKN3_9PLEO</name>
<dbReference type="InterPro" id="IPR044880">
    <property type="entry name" value="NCX_ion-bd_dom_sf"/>
</dbReference>
<dbReference type="PANTHER" id="PTHR31503">
    <property type="entry name" value="VACUOLAR CALCIUM ION TRANSPORTER"/>
    <property type="match status" value="1"/>
</dbReference>
<feature type="compositionally biased region" description="Basic and acidic residues" evidence="11">
    <location>
        <begin position="8"/>
        <end position="26"/>
    </location>
</feature>
<evidence type="ECO:0000256" key="11">
    <source>
        <dbReference type="SAM" id="MobiDB-lite"/>
    </source>
</evidence>
<dbReference type="InterPro" id="IPR004798">
    <property type="entry name" value="CAX-like"/>
</dbReference>
<keyword evidence="10" id="KW-0926">Vacuole</keyword>
<protein>
    <recommendedName>
        <fullName evidence="10">Vacuolar calcium ion transporter</fullName>
    </recommendedName>
</protein>
<reference evidence="13" key="1">
    <citation type="journal article" date="2020" name="Stud. Mycol.">
        <title>101 Dothideomycetes genomes: a test case for predicting lifestyles and emergence of pathogens.</title>
        <authorList>
            <person name="Haridas S."/>
            <person name="Albert R."/>
            <person name="Binder M."/>
            <person name="Bloem J."/>
            <person name="Labutti K."/>
            <person name="Salamov A."/>
            <person name="Andreopoulos B."/>
            <person name="Baker S."/>
            <person name="Barry K."/>
            <person name="Bills G."/>
            <person name="Bluhm B."/>
            <person name="Cannon C."/>
            <person name="Castanera R."/>
            <person name="Culley D."/>
            <person name="Daum C."/>
            <person name="Ezra D."/>
            <person name="Gonzalez J."/>
            <person name="Henrissat B."/>
            <person name="Kuo A."/>
            <person name="Liang C."/>
            <person name="Lipzen A."/>
            <person name="Lutzoni F."/>
            <person name="Magnuson J."/>
            <person name="Mondo S."/>
            <person name="Nolan M."/>
            <person name="Ohm R."/>
            <person name="Pangilinan J."/>
            <person name="Park H.-J."/>
            <person name="Ramirez L."/>
            <person name="Alfaro M."/>
            <person name="Sun H."/>
            <person name="Tritt A."/>
            <person name="Yoshinaga Y."/>
            <person name="Zwiers L.-H."/>
            <person name="Turgeon B."/>
            <person name="Goodwin S."/>
            <person name="Spatafora J."/>
            <person name="Crous P."/>
            <person name="Grigoriev I."/>
        </authorList>
    </citation>
    <scope>NUCLEOTIDE SEQUENCE</scope>
    <source>
        <strain evidence="13">CBS 107.79</strain>
    </source>
</reference>
<feature type="transmembrane region" description="Helical" evidence="10">
    <location>
        <begin position="210"/>
        <end position="228"/>
    </location>
</feature>
<feature type="region of interest" description="Disordered" evidence="11">
    <location>
        <begin position="1"/>
        <end position="53"/>
    </location>
</feature>
<feature type="domain" description="Sodium/calcium exchanger membrane region" evidence="12">
    <location>
        <begin position="102"/>
        <end position="268"/>
    </location>
</feature>
<evidence type="ECO:0000256" key="3">
    <source>
        <dbReference type="ARBA" id="ARBA00022448"/>
    </source>
</evidence>
<comment type="subcellular location">
    <subcellularLocation>
        <location evidence="1">Endomembrane system</location>
        <topology evidence="1">Multi-pass membrane protein</topology>
    </subcellularLocation>
    <subcellularLocation>
        <location evidence="10">Vacuole membrane</location>
    </subcellularLocation>
</comment>
<proteinExistence type="inferred from homology"/>
<organism evidence="13 14">
    <name type="scientific">Bimuria novae-zelandiae CBS 107.79</name>
    <dbReference type="NCBI Taxonomy" id="1447943"/>
    <lineage>
        <taxon>Eukaryota</taxon>
        <taxon>Fungi</taxon>
        <taxon>Dikarya</taxon>
        <taxon>Ascomycota</taxon>
        <taxon>Pezizomycotina</taxon>
        <taxon>Dothideomycetes</taxon>
        <taxon>Pleosporomycetidae</taxon>
        <taxon>Pleosporales</taxon>
        <taxon>Massarineae</taxon>
        <taxon>Didymosphaeriaceae</taxon>
        <taxon>Bimuria</taxon>
    </lineage>
</organism>
<comment type="function">
    <text evidence="10">Has a role in promoting intracellular calcium ion sequestration via the exchange of calcium ions for hydrogen ions across the vacuolar membrane. Involved also in manganese ion homeostasis via its uptake into the vacuole.</text>
</comment>
<dbReference type="GO" id="GO:0012505">
    <property type="term" value="C:endomembrane system"/>
    <property type="evidence" value="ECO:0007669"/>
    <property type="project" value="UniProtKB-SubCell"/>
</dbReference>
<feature type="transmembrane region" description="Helical" evidence="10">
    <location>
        <begin position="367"/>
        <end position="392"/>
    </location>
</feature>
<feature type="transmembrane region" description="Helical" evidence="10">
    <location>
        <begin position="303"/>
        <end position="325"/>
    </location>
</feature>
<feature type="transmembrane region" description="Helical" evidence="10">
    <location>
        <begin position="248"/>
        <end position="266"/>
    </location>
</feature>
<dbReference type="Pfam" id="PF01699">
    <property type="entry name" value="Na_Ca_ex"/>
    <property type="match status" value="2"/>
</dbReference>
<dbReference type="AlphaFoldDB" id="A0A6A5UKN3"/>
<evidence type="ECO:0000313" key="14">
    <source>
        <dbReference type="Proteomes" id="UP000800036"/>
    </source>
</evidence>
<feature type="compositionally biased region" description="Basic residues" evidence="11">
    <location>
        <begin position="27"/>
        <end position="41"/>
    </location>
</feature>
<evidence type="ECO:0000256" key="8">
    <source>
        <dbReference type="ARBA" id="ARBA00023065"/>
    </source>
</evidence>
<dbReference type="GO" id="GO:0015369">
    <property type="term" value="F:calcium:proton antiporter activity"/>
    <property type="evidence" value="ECO:0007669"/>
    <property type="project" value="UniProtKB-UniRule"/>
</dbReference>
<dbReference type="GO" id="GO:0000329">
    <property type="term" value="C:fungal-type vacuole membrane"/>
    <property type="evidence" value="ECO:0007669"/>
    <property type="project" value="TreeGrafter"/>
</dbReference>
<dbReference type="NCBIfam" id="TIGR00378">
    <property type="entry name" value="cax"/>
    <property type="match status" value="1"/>
</dbReference>
<evidence type="ECO:0000256" key="9">
    <source>
        <dbReference type="ARBA" id="ARBA00023136"/>
    </source>
</evidence>
<sequence length="477" mass="51912">MSSRRSRSSREYTHEPKSDASHTNDHHQHHMHLPRFNHNGHKVTPGIQPEGESGRKGFHPWKFLKITFKSNSMLSSWVNILWPIVPVAIALHFTLPDTPSSHLVIFITNFIAMVPAANTVGLCGSELARKLPKVIGVVAETTFGSVVEIVLFMVLLVTGKESNVPVIRAAILGSILANMLLCLGFCFVAGGLKGGEQHFHEAISEAGSGLMLVAAMGLILPSVYYNALNGRTDLALASGEIGSEALKISRGTAIILLVAYLVYLLFQLKSHDNLFHEIYEQDELIDKDRHKELAKPKLTLTECIIGLLISLACVSLIAVFLVLQIPHMVEERHISDAFMGLILVPVVEKAAEHLLAIDEAWDGQMNLALAHVLGASVQTALLNTPLVVIVGWGLNIGMDMQFEVFDSVSLILAVLVVGSFLRDKKSNYLEGSLLIFVYVIIAVAAFYYPDPVHHGGGGEAGGAEAGGETATHEKRFF</sequence>
<evidence type="ECO:0000256" key="7">
    <source>
        <dbReference type="ARBA" id="ARBA00022989"/>
    </source>
</evidence>
<feature type="transmembrane region" description="Helical" evidence="10">
    <location>
        <begin position="134"/>
        <end position="157"/>
    </location>
</feature>
<feature type="transmembrane region" description="Helical" evidence="10">
    <location>
        <begin position="428"/>
        <end position="448"/>
    </location>
</feature>
<evidence type="ECO:0000259" key="12">
    <source>
        <dbReference type="Pfam" id="PF01699"/>
    </source>
</evidence>
<dbReference type="GO" id="GO:0006874">
    <property type="term" value="P:intracellular calcium ion homeostasis"/>
    <property type="evidence" value="ECO:0007669"/>
    <property type="project" value="TreeGrafter"/>
</dbReference>
<dbReference type="InterPro" id="IPR004837">
    <property type="entry name" value="NaCa_Exmemb"/>
</dbReference>
<keyword evidence="8 10" id="KW-0406">Ion transport</keyword>
<comment type="caution">
    <text evidence="10">Lacks conserved residue(s) required for the propagation of feature annotation.</text>
</comment>
<keyword evidence="9 10" id="KW-0472">Membrane</keyword>
<accession>A0A6A5UKN3</accession>
<evidence type="ECO:0000256" key="1">
    <source>
        <dbReference type="ARBA" id="ARBA00004127"/>
    </source>
</evidence>
<comment type="similarity">
    <text evidence="2 10">Belongs to the Ca(2+):cation antiporter (CaCA) (TC 2.A.19) family.</text>
</comment>
<keyword evidence="4 10" id="KW-0109">Calcium transport</keyword>
<feature type="transmembrane region" description="Helical" evidence="10">
    <location>
        <begin position="169"/>
        <end position="189"/>
    </location>
</feature>
<evidence type="ECO:0000256" key="4">
    <source>
        <dbReference type="ARBA" id="ARBA00022568"/>
    </source>
</evidence>